<dbReference type="InterPro" id="IPR001763">
    <property type="entry name" value="Rhodanese-like_dom"/>
</dbReference>
<accession>A0A6J6A9H9</accession>
<dbReference type="SUPFAM" id="SSF52821">
    <property type="entry name" value="Rhodanese/Cell cycle control phosphatase"/>
    <property type="match status" value="1"/>
</dbReference>
<evidence type="ECO:0000313" key="3">
    <source>
        <dbReference type="EMBL" id="CAB4727587.1"/>
    </source>
</evidence>
<dbReference type="Gene3D" id="3.40.250.10">
    <property type="entry name" value="Rhodanese-like domain"/>
    <property type="match status" value="1"/>
</dbReference>
<proteinExistence type="predicted"/>
<dbReference type="EMBL" id="CAEZYF010000011">
    <property type="protein sequence ID" value="CAB4727587.1"/>
    <property type="molecule type" value="Genomic_DNA"/>
</dbReference>
<dbReference type="EMBL" id="CAFAAV010000365">
    <property type="protein sequence ID" value="CAB4836085.1"/>
    <property type="molecule type" value="Genomic_DNA"/>
</dbReference>
<sequence>MPIPEVNVDELEAALAAGARLLDVRETDEYVAGHVGSAVHIALSTVPQQVDAFRGDGPAYVICKSGGRSLKACEFLAEQGLEVINVAGGTMQWVASGRPVVTGSAPE</sequence>
<dbReference type="PROSITE" id="PS50206">
    <property type="entry name" value="RHODANESE_3"/>
    <property type="match status" value="1"/>
</dbReference>
<evidence type="ECO:0000259" key="1">
    <source>
        <dbReference type="PROSITE" id="PS50206"/>
    </source>
</evidence>
<reference evidence="2" key="1">
    <citation type="submission" date="2020-05" db="EMBL/GenBank/DDBJ databases">
        <authorList>
            <person name="Chiriac C."/>
            <person name="Salcher M."/>
            <person name="Ghai R."/>
            <person name="Kavagutti S V."/>
        </authorList>
    </citation>
    <scope>NUCLEOTIDE SEQUENCE</scope>
</reference>
<dbReference type="PANTHER" id="PTHR43031:SF17">
    <property type="entry name" value="SULFURTRANSFERASE YTWF-RELATED"/>
    <property type="match status" value="1"/>
</dbReference>
<gene>
    <name evidence="3" type="ORF">UFOPK2656_01886</name>
    <name evidence="4" type="ORF">UFOPK3099_02999</name>
    <name evidence="5" type="ORF">UFOPK3267_02264</name>
    <name evidence="6" type="ORF">UFOPK3651_02138</name>
    <name evidence="2" type="ORF">UFOPK4189_02264</name>
</gene>
<dbReference type="InterPro" id="IPR050229">
    <property type="entry name" value="GlpE_sulfurtransferase"/>
</dbReference>
<evidence type="ECO:0000313" key="2">
    <source>
        <dbReference type="EMBL" id="CAB4364503.1"/>
    </source>
</evidence>
<protein>
    <submittedName>
        <fullName evidence="2">Unannotated protein</fullName>
    </submittedName>
</protein>
<name>A0A6J6A9H9_9ZZZZ</name>
<evidence type="ECO:0000313" key="5">
    <source>
        <dbReference type="EMBL" id="CAB4852745.1"/>
    </source>
</evidence>
<evidence type="ECO:0000313" key="4">
    <source>
        <dbReference type="EMBL" id="CAB4836085.1"/>
    </source>
</evidence>
<dbReference type="SMART" id="SM00450">
    <property type="entry name" value="RHOD"/>
    <property type="match status" value="1"/>
</dbReference>
<dbReference type="EMBL" id="CAESGF010000014">
    <property type="protein sequence ID" value="CAB4364503.1"/>
    <property type="molecule type" value="Genomic_DNA"/>
</dbReference>
<dbReference type="CDD" id="cd00158">
    <property type="entry name" value="RHOD"/>
    <property type="match status" value="1"/>
</dbReference>
<dbReference type="AlphaFoldDB" id="A0A6J6A9H9"/>
<dbReference type="InterPro" id="IPR036873">
    <property type="entry name" value="Rhodanese-like_dom_sf"/>
</dbReference>
<dbReference type="PANTHER" id="PTHR43031">
    <property type="entry name" value="FAD-DEPENDENT OXIDOREDUCTASE"/>
    <property type="match status" value="1"/>
</dbReference>
<evidence type="ECO:0000313" key="6">
    <source>
        <dbReference type="EMBL" id="CAB4940589.1"/>
    </source>
</evidence>
<dbReference type="EMBL" id="CAFBIY010000150">
    <property type="protein sequence ID" value="CAB4852745.1"/>
    <property type="molecule type" value="Genomic_DNA"/>
</dbReference>
<dbReference type="EMBL" id="CAFBMT010000012">
    <property type="protein sequence ID" value="CAB4940589.1"/>
    <property type="molecule type" value="Genomic_DNA"/>
</dbReference>
<dbReference type="Pfam" id="PF00581">
    <property type="entry name" value="Rhodanese"/>
    <property type="match status" value="1"/>
</dbReference>
<organism evidence="2">
    <name type="scientific">freshwater metagenome</name>
    <dbReference type="NCBI Taxonomy" id="449393"/>
    <lineage>
        <taxon>unclassified sequences</taxon>
        <taxon>metagenomes</taxon>
        <taxon>ecological metagenomes</taxon>
    </lineage>
</organism>
<feature type="domain" description="Rhodanese" evidence="1">
    <location>
        <begin position="15"/>
        <end position="102"/>
    </location>
</feature>